<reference evidence="2 3" key="2">
    <citation type="submission" date="2018-08" db="EMBL/GenBank/DDBJ databases">
        <authorList>
            <person name="Laetsch R D."/>
            <person name="Stevens L."/>
            <person name="Kumar S."/>
            <person name="Blaxter L. M."/>
        </authorList>
    </citation>
    <scope>NUCLEOTIDE SEQUENCE [LARGE SCALE GENOMIC DNA]</scope>
</reference>
<dbReference type="WBParaSite" id="nOo.2.0.1.t09832-RA">
    <property type="protein sequence ID" value="nOo.2.0.1.t09832-RA"/>
    <property type="gene ID" value="nOo.2.0.1.g09832"/>
</dbReference>
<dbReference type="OrthoDB" id="5850352at2759"/>
<evidence type="ECO:0000313" key="3">
    <source>
        <dbReference type="Proteomes" id="UP000271087"/>
    </source>
</evidence>
<proteinExistence type="predicted"/>
<name>A0A182ENX9_ONCOC</name>
<sequence length="143" mass="16425">MRGDDTLSGSDNSKESKKKDTYKSLEKIRLSPYHRDGSSFISPSQRQNYIEEPESESSSSSNRKSSTDKALVRRITNELQIAQLEKEKIKANGDTMKIGSKIKEKPVYKMYAFRFVEAGLRRALWYFGRSVPTKKALFVVPFF</sequence>
<evidence type="ECO:0000313" key="4">
    <source>
        <dbReference type="WBParaSite" id="nOo.2.0.1.t09832-RA"/>
    </source>
</evidence>
<dbReference type="AlphaFoldDB" id="A0A182ENX9"/>
<feature type="compositionally biased region" description="Polar residues" evidence="1">
    <location>
        <begin position="39"/>
        <end position="48"/>
    </location>
</feature>
<keyword evidence="3" id="KW-1185">Reference proteome</keyword>
<gene>
    <name evidence="2" type="ORF">NOO_LOCUS9832</name>
</gene>
<protein>
    <submittedName>
        <fullName evidence="2 4">Uncharacterized protein</fullName>
    </submittedName>
</protein>
<evidence type="ECO:0000256" key="1">
    <source>
        <dbReference type="SAM" id="MobiDB-lite"/>
    </source>
</evidence>
<dbReference type="Proteomes" id="UP000271087">
    <property type="component" value="Unassembled WGS sequence"/>
</dbReference>
<dbReference type="EMBL" id="UYRW01005095">
    <property type="protein sequence ID" value="VDM93502.1"/>
    <property type="molecule type" value="Genomic_DNA"/>
</dbReference>
<organism evidence="4">
    <name type="scientific">Onchocerca ochengi</name>
    <name type="common">Filarial nematode worm</name>
    <dbReference type="NCBI Taxonomy" id="42157"/>
    <lineage>
        <taxon>Eukaryota</taxon>
        <taxon>Metazoa</taxon>
        <taxon>Ecdysozoa</taxon>
        <taxon>Nematoda</taxon>
        <taxon>Chromadorea</taxon>
        <taxon>Rhabditida</taxon>
        <taxon>Spirurina</taxon>
        <taxon>Spiruromorpha</taxon>
        <taxon>Filarioidea</taxon>
        <taxon>Onchocercidae</taxon>
        <taxon>Onchocerca</taxon>
    </lineage>
</organism>
<feature type="region of interest" description="Disordered" evidence="1">
    <location>
        <begin position="1"/>
        <end position="70"/>
    </location>
</feature>
<feature type="compositionally biased region" description="Basic and acidic residues" evidence="1">
    <location>
        <begin position="12"/>
        <end position="37"/>
    </location>
</feature>
<reference evidence="4" key="1">
    <citation type="submission" date="2016-06" db="UniProtKB">
        <authorList>
            <consortium name="WormBaseParasite"/>
        </authorList>
    </citation>
    <scope>IDENTIFICATION</scope>
</reference>
<accession>A0A182ENX9</accession>
<evidence type="ECO:0000313" key="2">
    <source>
        <dbReference type="EMBL" id="VDM93502.1"/>
    </source>
</evidence>